<dbReference type="InterPro" id="IPR013783">
    <property type="entry name" value="Ig-like_fold"/>
</dbReference>
<evidence type="ECO:0000259" key="9">
    <source>
        <dbReference type="Pfam" id="PF12801"/>
    </source>
</evidence>
<accession>A0ABZ0GQJ9</accession>
<dbReference type="EMBL" id="CP136600">
    <property type="protein sequence ID" value="WOH37984.1"/>
    <property type="molecule type" value="Genomic_DNA"/>
</dbReference>
<dbReference type="RefSeq" id="WP_348396758.1">
    <property type="nucleotide sequence ID" value="NZ_CP136600.1"/>
</dbReference>
<dbReference type="PROSITE" id="PS00198">
    <property type="entry name" value="4FE4S_FER_1"/>
    <property type="match status" value="1"/>
</dbReference>
<dbReference type="NCBIfam" id="TIGR02745">
    <property type="entry name" value="ccoG_rdxA_fixG"/>
    <property type="match status" value="1"/>
</dbReference>
<feature type="transmembrane region" description="Helical" evidence="7">
    <location>
        <begin position="156"/>
        <end position="174"/>
    </location>
</feature>
<evidence type="ECO:0000256" key="3">
    <source>
        <dbReference type="ARBA" id="ARBA00022723"/>
    </source>
</evidence>
<feature type="transmembrane region" description="Helical" evidence="7">
    <location>
        <begin position="326"/>
        <end position="344"/>
    </location>
</feature>
<keyword evidence="5" id="KW-0408">Iron</keyword>
<dbReference type="Pfam" id="PF12801">
    <property type="entry name" value="Fer4_5"/>
    <property type="match status" value="1"/>
</dbReference>
<organism evidence="11 12">
    <name type="scientific">Thalassotalea fonticola</name>
    <dbReference type="NCBI Taxonomy" id="3065649"/>
    <lineage>
        <taxon>Bacteria</taxon>
        <taxon>Pseudomonadati</taxon>
        <taxon>Pseudomonadota</taxon>
        <taxon>Gammaproteobacteria</taxon>
        <taxon>Alteromonadales</taxon>
        <taxon>Colwelliaceae</taxon>
        <taxon>Thalassotalea</taxon>
    </lineage>
</organism>
<proteinExistence type="predicted"/>
<dbReference type="PANTHER" id="PTHR30176">
    <property type="entry name" value="FERREDOXIN-TYPE PROTEIN NAPH"/>
    <property type="match status" value="1"/>
</dbReference>
<dbReference type="SUPFAM" id="SSF54862">
    <property type="entry name" value="4Fe-4S ferredoxins"/>
    <property type="match status" value="1"/>
</dbReference>
<dbReference type="Gene3D" id="2.60.40.10">
    <property type="entry name" value="Immunoglobulins"/>
    <property type="match status" value="1"/>
</dbReference>
<keyword evidence="6" id="KW-0411">Iron-sulfur</keyword>
<feature type="transmembrane region" description="Helical" evidence="7">
    <location>
        <begin position="186"/>
        <end position="207"/>
    </location>
</feature>
<keyword evidence="7" id="KW-0472">Membrane</keyword>
<evidence type="ECO:0000313" key="11">
    <source>
        <dbReference type="EMBL" id="WOH37984.1"/>
    </source>
</evidence>
<dbReference type="Proteomes" id="UP001301442">
    <property type="component" value="Chromosome"/>
</dbReference>
<dbReference type="InterPro" id="IPR017896">
    <property type="entry name" value="4Fe4S_Fe-S-bd"/>
</dbReference>
<dbReference type="InterPro" id="IPR014116">
    <property type="entry name" value="Cyt_c_oxidase_cbb3_FixG"/>
</dbReference>
<dbReference type="Gene3D" id="1.10.1060.10">
    <property type="entry name" value="Alpha-helical ferredoxin"/>
    <property type="match status" value="1"/>
</dbReference>
<gene>
    <name evidence="11" type="primary">ccoG</name>
    <name evidence="11" type="ORF">RI844_01745</name>
</gene>
<keyword evidence="7" id="KW-0812">Transmembrane</keyword>
<keyword evidence="3" id="KW-0479">Metal-binding</keyword>
<reference evidence="11 12" key="1">
    <citation type="submission" date="2023-09" db="EMBL/GenBank/DDBJ databases">
        <authorList>
            <person name="Qi X."/>
        </authorList>
    </citation>
    <scope>NUCLEOTIDE SEQUENCE [LARGE SCALE GENOMIC DNA]</scope>
    <source>
        <strain evidence="11 12">S1-1</strain>
    </source>
</reference>
<dbReference type="Pfam" id="PF11614">
    <property type="entry name" value="FixG_C"/>
    <property type="match status" value="1"/>
</dbReference>
<evidence type="ECO:0000256" key="1">
    <source>
        <dbReference type="ARBA" id="ARBA00022448"/>
    </source>
</evidence>
<dbReference type="InterPro" id="IPR032879">
    <property type="entry name" value="FixG_C"/>
</dbReference>
<keyword evidence="7" id="KW-1133">Transmembrane helix</keyword>
<evidence type="ECO:0000256" key="2">
    <source>
        <dbReference type="ARBA" id="ARBA00022485"/>
    </source>
</evidence>
<feature type="domain" description="FixG C-terminal immunoglobulin-like" evidence="8">
    <location>
        <begin position="341"/>
        <end position="453"/>
    </location>
</feature>
<feature type="domain" description="4Fe-4S ferredoxin-type" evidence="10">
    <location>
        <begin position="210"/>
        <end position="313"/>
    </location>
</feature>
<keyword evidence="2" id="KW-0004">4Fe-4S</keyword>
<evidence type="ECO:0000256" key="5">
    <source>
        <dbReference type="ARBA" id="ARBA00023004"/>
    </source>
</evidence>
<feature type="domain" description="4Fe-4S ferredoxin-type" evidence="9">
    <location>
        <begin position="87"/>
        <end position="116"/>
    </location>
</feature>
<name>A0ABZ0GQJ9_9GAMM</name>
<dbReference type="Pfam" id="PF13746">
    <property type="entry name" value="Fer4_18"/>
    <property type="match status" value="1"/>
</dbReference>
<sequence>MGIRKTIDKNQLIFQTKHIDEKIYVKEQKGFYQKIRRSLSVFLMLAFIGIPFIHYQGEQAVLFDVAAQHLKVFNYYFYPQDLLIFTFIFIIAAFALFYVSSKYGRIWCGFICPQTVWTLLFLWVEHRIEGNRQQRIKLDKQKLSGEKVLKKVAKHISWQAISVLTGVVFMSYFVPATDIYTELFTLNVSPLISAWVMFFALCTYVNASWIREKMCQHMCPYARFQSVMFNETTKVVTYDEMRGEQRGPRKLNQPKPDHLGDCVDCNLCVVVCPVGIDIRDGLQYDCISCGLCIDACDETMKKFSYAKGLIGYKGEAASRSKSKADYGYIALILISVTFLLLWITNRSQFEVSVLKDRNALYRINNVGGVENSYQIKILNKTNKPTEFELDNIGLDNFTIDMSKIVMAHAQTSSTFTVTLIAPENYQQKFKQFEFVLKDKTGEHKPVKINSTFHYL</sequence>
<evidence type="ECO:0000259" key="8">
    <source>
        <dbReference type="Pfam" id="PF11614"/>
    </source>
</evidence>
<dbReference type="InterPro" id="IPR017900">
    <property type="entry name" value="4Fe4S_Fe_S_CS"/>
</dbReference>
<keyword evidence="12" id="KW-1185">Reference proteome</keyword>
<evidence type="ECO:0000256" key="7">
    <source>
        <dbReference type="SAM" id="Phobius"/>
    </source>
</evidence>
<protein>
    <submittedName>
        <fullName evidence="11">Cytochrome c oxidase accessory protein CcoG</fullName>
    </submittedName>
</protein>
<evidence type="ECO:0000256" key="4">
    <source>
        <dbReference type="ARBA" id="ARBA00022982"/>
    </source>
</evidence>
<evidence type="ECO:0000259" key="10">
    <source>
        <dbReference type="Pfam" id="PF13746"/>
    </source>
</evidence>
<keyword evidence="4" id="KW-0249">Electron transport</keyword>
<evidence type="ECO:0000313" key="12">
    <source>
        <dbReference type="Proteomes" id="UP001301442"/>
    </source>
</evidence>
<evidence type="ECO:0000256" key="6">
    <source>
        <dbReference type="ARBA" id="ARBA00023014"/>
    </source>
</evidence>
<dbReference type="PANTHER" id="PTHR30176:SF3">
    <property type="entry name" value="FERREDOXIN-TYPE PROTEIN NAPH"/>
    <property type="match status" value="1"/>
</dbReference>
<dbReference type="InterPro" id="IPR009051">
    <property type="entry name" value="Helical_ferredxn"/>
</dbReference>
<feature type="transmembrane region" description="Helical" evidence="7">
    <location>
        <begin position="77"/>
        <end position="99"/>
    </location>
</feature>
<feature type="transmembrane region" description="Helical" evidence="7">
    <location>
        <begin position="39"/>
        <end position="57"/>
    </location>
</feature>
<dbReference type="InterPro" id="IPR051684">
    <property type="entry name" value="Electron_Trans/Redox"/>
</dbReference>
<keyword evidence="1" id="KW-0813">Transport</keyword>